<dbReference type="InterPro" id="IPR053152">
    <property type="entry name" value="Hydrolase_YcaC-like"/>
</dbReference>
<dbReference type="PANTHER" id="PTHR43559:SF2">
    <property type="entry name" value="HOMOLOG OF SLSA IN STM"/>
    <property type="match status" value="1"/>
</dbReference>
<dbReference type="Proteomes" id="UP000057158">
    <property type="component" value="Chromosome"/>
</dbReference>
<dbReference type="Gene3D" id="3.40.50.850">
    <property type="entry name" value="Isochorismatase-like"/>
    <property type="match status" value="1"/>
</dbReference>
<evidence type="ECO:0000259" key="1">
    <source>
        <dbReference type="Pfam" id="PF00857"/>
    </source>
</evidence>
<proteinExistence type="predicted"/>
<dbReference type="EMBL" id="CP010802">
    <property type="protein sequence ID" value="ALC17852.1"/>
    <property type="molecule type" value="Genomic_DNA"/>
</dbReference>
<evidence type="ECO:0000313" key="3">
    <source>
        <dbReference type="Proteomes" id="UP000057158"/>
    </source>
</evidence>
<dbReference type="PANTHER" id="PTHR43559">
    <property type="entry name" value="HYDROLASE YCAC-RELATED"/>
    <property type="match status" value="1"/>
</dbReference>
<dbReference type="GO" id="GO:0016787">
    <property type="term" value="F:hydrolase activity"/>
    <property type="evidence" value="ECO:0007669"/>
    <property type="project" value="UniProtKB-KW"/>
</dbReference>
<sequence>MKTIGFFLTLNAALLLIAAQVIPISEAGAESKVIQGLSRQPSEAASQVLLDPDDTVLLLLDHQTGLFQTVKDIPVAELRANTVVLAKVAEHAKAPIITTASEPNGPNGPLMPELATAAPSAKYVARKGEVSAWDNADFVKAVEATGRKTLVMAGVWTSVCVTFPALQAKADGYKVYAVIDASGDPSEMASRTTLARLTQAGIIPVTTNVVMGEFQRTWNRPDAAQWGALYNELVPNYRAASESYQRAQEAAKY</sequence>
<dbReference type="KEGG" id="des:DSOUD_3127"/>
<gene>
    <name evidence="2" type="ORF">DSOUD_3127</name>
</gene>
<feature type="domain" description="Isochorismatase-like" evidence="1">
    <location>
        <begin position="55"/>
        <end position="208"/>
    </location>
</feature>
<dbReference type="SUPFAM" id="SSF52499">
    <property type="entry name" value="Isochorismatase-like hydrolases"/>
    <property type="match status" value="1"/>
</dbReference>
<name>A0A0M4D371_9BACT</name>
<organism evidence="2 3">
    <name type="scientific">Desulfuromonas soudanensis</name>
    <dbReference type="NCBI Taxonomy" id="1603606"/>
    <lineage>
        <taxon>Bacteria</taxon>
        <taxon>Pseudomonadati</taxon>
        <taxon>Thermodesulfobacteriota</taxon>
        <taxon>Desulfuromonadia</taxon>
        <taxon>Desulfuromonadales</taxon>
        <taxon>Desulfuromonadaceae</taxon>
        <taxon>Desulfuromonas</taxon>
    </lineage>
</organism>
<reference evidence="2 3" key="1">
    <citation type="submission" date="2015-07" db="EMBL/GenBank/DDBJ databases">
        <title>Isolation and Genomic Characterization of a Novel Halophilic Metal-Reducing Deltaproteobacterium from the Deep Subsurface.</title>
        <authorList>
            <person name="Badalamenti J.P."/>
            <person name="Summers Z.M."/>
            <person name="Gralnick J.A."/>
            <person name="Bond D.R."/>
        </authorList>
    </citation>
    <scope>NUCLEOTIDE SEQUENCE [LARGE SCALE GENOMIC DNA]</scope>
    <source>
        <strain evidence="2 3">WTL</strain>
    </source>
</reference>
<dbReference type="InterPro" id="IPR036380">
    <property type="entry name" value="Isochorismatase-like_sf"/>
</dbReference>
<dbReference type="PATRIC" id="fig|1603606.3.peg.3372"/>
<keyword evidence="2" id="KW-0378">Hydrolase</keyword>
<protein>
    <submittedName>
        <fullName evidence="2">Putative amidohydrolase</fullName>
    </submittedName>
</protein>
<keyword evidence="3" id="KW-1185">Reference proteome</keyword>
<dbReference type="OrthoDB" id="9789777at2"/>
<dbReference type="STRING" id="1603606.DSOUD_3127"/>
<dbReference type="InterPro" id="IPR000868">
    <property type="entry name" value="Isochorismatase-like_dom"/>
</dbReference>
<dbReference type="Pfam" id="PF00857">
    <property type="entry name" value="Isochorismatase"/>
    <property type="match status" value="1"/>
</dbReference>
<dbReference type="AlphaFoldDB" id="A0A0M4D371"/>
<accession>A0A0M4D371</accession>
<evidence type="ECO:0000313" key="2">
    <source>
        <dbReference type="EMBL" id="ALC17852.1"/>
    </source>
</evidence>